<evidence type="ECO:0000313" key="1">
    <source>
        <dbReference type="EMBL" id="MPC56581.1"/>
    </source>
</evidence>
<evidence type="ECO:0000313" key="2">
    <source>
        <dbReference type="Proteomes" id="UP000324222"/>
    </source>
</evidence>
<dbReference type="EMBL" id="VSRR010014054">
    <property type="protein sequence ID" value="MPC56581.1"/>
    <property type="molecule type" value="Genomic_DNA"/>
</dbReference>
<sequence>MVSEGGGNLKLVVNIEVAKDRDLCERMEEQNVFHFGKAAEIFIIRARASTNLAHGSCAVLNIVSC</sequence>
<accession>A0A5B7G9A0</accession>
<organism evidence="1 2">
    <name type="scientific">Portunus trituberculatus</name>
    <name type="common">Swimming crab</name>
    <name type="synonym">Neptunus trituberculatus</name>
    <dbReference type="NCBI Taxonomy" id="210409"/>
    <lineage>
        <taxon>Eukaryota</taxon>
        <taxon>Metazoa</taxon>
        <taxon>Ecdysozoa</taxon>
        <taxon>Arthropoda</taxon>
        <taxon>Crustacea</taxon>
        <taxon>Multicrustacea</taxon>
        <taxon>Malacostraca</taxon>
        <taxon>Eumalacostraca</taxon>
        <taxon>Eucarida</taxon>
        <taxon>Decapoda</taxon>
        <taxon>Pleocyemata</taxon>
        <taxon>Brachyura</taxon>
        <taxon>Eubrachyura</taxon>
        <taxon>Portunoidea</taxon>
        <taxon>Portunidae</taxon>
        <taxon>Portuninae</taxon>
        <taxon>Portunus</taxon>
    </lineage>
</organism>
<proteinExistence type="predicted"/>
<dbReference type="Proteomes" id="UP000324222">
    <property type="component" value="Unassembled WGS sequence"/>
</dbReference>
<protein>
    <submittedName>
        <fullName evidence="1">Uncharacterized protein</fullName>
    </submittedName>
</protein>
<gene>
    <name evidence="1" type="ORF">E2C01_050544</name>
</gene>
<comment type="caution">
    <text evidence="1">The sequence shown here is derived from an EMBL/GenBank/DDBJ whole genome shotgun (WGS) entry which is preliminary data.</text>
</comment>
<dbReference type="AlphaFoldDB" id="A0A5B7G9A0"/>
<keyword evidence="2" id="KW-1185">Reference proteome</keyword>
<reference evidence="1 2" key="1">
    <citation type="submission" date="2019-05" db="EMBL/GenBank/DDBJ databases">
        <title>Another draft genome of Portunus trituberculatus and its Hox gene families provides insights of decapod evolution.</title>
        <authorList>
            <person name="Jeong J.-H."/>
            <person name="Song I."/>
            <person name="Kim S."/>
            <person name="Choi T."/>
            <person name="Kim D."/>
            <person name="Ryu S."/>
            <person name="Kim W."/>
        </authorList>
    </citation>
    <scope>NUCLEOTIDE SEQUENCE [LARGE SCALE GENOMIC DNA]</scope>
    <source>
        <tissue evidence="1">Muscle</tissue>
    </source>
</reference>
<name>A0A5B7G9A0_PORTR</name>